<name>A0A9D2G3X8_9LACT</name>
<dbReference type="InterPro" id="IPR015927">
    <property type="entry name" value="Peptidase_S24_S26A/B/C"/>
</dbReference>
<dbReference type="SUPFAM" id="SSF47413">
    <property type="entry name" value="lambda repressor-like DNA-binding domains"/>
    <property type="match status" value="1"/>
</dbReference>
<dbReference type="PANTHER" id="PTHR40661">
    <property type="match status" value="1"/>
</dbReference>
<evidence type="ECO:0000259" key="4">
    <source>
        <dbReference type="PROSITE" id="PS50943"/>
    </source>
</evidence>
<dbReference type="Gene3D" id="2.10.109.10">
    <property type="entry name" value="Umud Fragment, subunit A"/>
    <property type="match status" value="1"/>
</dbReference>
<dbReference type="GO" id="GO:0003677">
    <property type="term" value="F:DNA binding"/>
    <property type="evidence" value="ECO:0007669"/>
    <property type="project" value="UniProtKB-KW"/>
</dbReference>
<dbReference type="Gene3D" id="1.10.260.40">
    <property type="entry name" value="lambda repressor-like DNA-binding domains"/>
    <property type="match status" value="1"/>
</dbReference>
<dbReference type="SUPFAM" id="SSF51306">
    <property type="entry name" value="LexA/Signal peptidase"/>
    <property type="match status" value="1"/>
</dbReference>
<proteinExistence type="predicted"/>
<dbReference type="InterPro" id="IPR036286">
    <property type="entry name" value="LexA/Signal_pep-like_sf"/>
</dbReference>
<dbReference type="AlphaFoldDB" id="A0A9D2G3X8"/>
<dbReference type="CDD" id="cd00093">
    <property type="entry name" value="HTH_XRE"/>
    <property type="match status" value="1"/>
</dbReference>
<dbReference type="Proteomes" id="UP000824106">
    <property type="component" value="Unassembled WGS sequence"/>
</dbReference>
<sequence>MITSGKRIRELRIHRKKSQQELANELGYKTYTTISKWEADKALPPANDLKKLALYFEVSTDYLLGLKDSPAYFSTEDVHNTVKVKNIGALNMNYKDKILSPFEKEAIPHTEVPQYILEEDPDKYFIAEVRTDSFNRRINSGDNVVVLDATKIENLHLESGNILIIKIEDNYRILLFKKTDSMIYLEPFSYLSGFESLTYSKEQFEQLEVVGKIVYVFRKFD</sequence>
<comment type="caution">
    <text evidence="5">The sequence shown here is derived from an EMBL/GenBank/DDBJ whole genome shotgun (WGS) entry which is preliminary data.</text>
</comment>
<keyword evidence="1" id="KW-0805">Transcription regulation</keyword>
<organism evidence="5 6">
    <name type="scientific">Candidatus Atopostipes pullistercoris</name>
    <dbReference type="NCBI Taxonomy" id="2838467"/>
    <lineage>
        <taxon>Bacteria</taxon>
        <taxon>Bacillati</taxon>
        <taxon>Bacillota</taxon>
        <taxon>Bacilli</taxon>
        <taxon>Lactobacillales</taxon>
        <taxon>Carnobacteriaceae</taxon>
        <taxon>Atopostipes</taxon>
    </lineage>
</organism>
<gene>
    <name evidence="5" type="ORF">H9808_08055</name>
</gene>
<keyword evidence="2" id="KW-0238">DNA-binding</keyword>
<feature type="domain" description="HTH cro/C1-type" evidence="4">
    <location>
        <begin position="8"/>
        <end position="63"/>
    </location>
</feature>
<reference evidence="5" key="1">
    <citation type="journal article" date="2021" name="PeerJ">
        <title>Extensive microbial diversity within the chicken gut microbiome revealed by metagenomics and culture.</title>
        <authorList>
            <person name="Gilroy R."/>
            <person name="Ravi A."/>
            <person name="Getino M."/>
            <person name="Pursley I."/>
            <person name="Horton D.L."/>
            <person name="Alikhan N.F."/>
            <person name="Baker D."/>
            <person name="Gharbi K."/>
            <person name="Hall N."/>
            <person name="Watson M."/>
            <person name="Adriaenssens E.M."/>
            <person name="Foster-Nyarko E."/>
            <person name="Jarju S."/>
            <person name="Secka A."/>
            <person name="Antonio M."/>
            <person name="Oren A."/>
            <person name="Chaudhuri R.R."/>
            <person name="La Ragione R."/>
            <person name="Hildebrand F."/>
            <person name="Pallen M.J."/>
        </authorList>
    </citation>
    <scope>NUCLEOTIDE SEQUENCE</scope>
    <source>
        <strain evidence="5">CHK169-4300</strain>
    </source>
</reference>
<dbReference type="InterPro" id="IPR001387">
    <property type="entry name" value="Cro/C1-type_HTH"/>
</dbReference>
<evidence type="ECO:0000313" key="5">
    <source>
        <dbReference type="EMBL" id="HIZ71695.1"/>
    </source>
</evidence>
<dbReference type="Pfam" id="PF12844">
    <property type="entry name" value="HTH_19"/>
    <property type="match status" value="1"/>
</dbReference>
<evidence type="ECO:0000313" key="6">
    <source>
        <dbReference type="Proteomes" id="UP000824106"/>
    </source>
</evidence>
<dbReference type="SMART" id="SM00530">
    <property type="entry name" value="HTH_XRE"/>
    <property type="match status" value="1"/>
</dbReference>
<accession>A0A9D2G3X8</accession>
<evidence type="ECO:0000256" key="1">
    <source>
        <dbReference type="ARBA" id="ARBA00023015"/>
    </source>
</evidence>
<protein>
    <submittedName>
        <fullName evidence="5">Helix-turn-helix domain-containing protein</fullName>
    </submittedName>
</protein>
<dbReference type="PROSITE" id="PS50943">
    <property type="entry name" value="HTH_CROC1"/>
    <property type="match status" value="1"/>
</dbReference>
<dbReference type="PANTHER" id="PTHR40661:SF3">
    <property type="entry name" value="FELS-1 PROPHAGE TRANSCRIPTIONAL REGULATOR"/>
    <property type="match status" value="1"/>
</dbReference>
<dbReference type="EMBL" id="DXAZ01000132">
    <property type="protein sequence ID" value="HIZ71695.1"/>
    <property type="molecule type" value="Genomic_DNA"/>
</dbReference>
<keyword evidence="3" id="KW-0804">Transcription</keyword>
<dbReference type="InterPro" id="IPR010982">
    <property type="entry name" value="Lambda_DNA-bd_dom_sf"/>
</dbReference>
<reference evidence="5" key="2">
    <citation type="submission" date="2021-04" db="EMBL/GenBank/DDBJ databases">
        <authorList>
            <person name="Gilroy R."/>
        </authorList>
    </citation>
    <scope>NUCLEOTIDE SEQUENCE</scope>
    <source>
        <strain evidence="5">CHK169-4300</strain>
    </source>
</reference>
<dbReference type="Pfam" id="PF00717">
    <property type="entry name" value="Peptidase_S24"/>
    <property type="match status" value="1"/>
</dbReference>
<evidence type="ECO:0000256" key="3">
    <source>
        <dbReference type="ARBA" id="ARBA00023163"/>
    </source>
</evidence>
<evidence type="ECO:0000256" key="2">
    <source>
        <dbReference type="ARBA" id="ARBA00023125"/>
    </source>
</evidence>